<evidence type="ECO:0000313" key="2">
    <source>
        <dbReference type="Proteomes" id="UP000199215"/>
    </source>
</evidence>
<dbReference type="InterPro" id="IPR046342">
    <property type="entry name" value="CBS_dom_sf"/>
</dbReference>
<accession>A0A1H6J0G1</accession>
<dbReference type="AlphaFoldDB" id="A0A1H6J0G1"/>
<dbReference type="Gene3D" id="3.10.580.10">
    <property type="entry name" value="CBS-domain"/>
    <property type="match status" value="1"/>
</dbReference>
<dbReference type="STRING" id="1267564.SAMN05192561_10572"/>
<dbReference type="Proteomes" id="UP000199215">
    <property type="component" value="Unassembled WGS sequence"/>
</dbReference>
<dbReference type="SUPFAM" id="SSF54631">
    <property type="entry name" value="CBS-domain pair"/>
    <property type="match status" value="1"/>
</dbReference>
<protein>
    <submittedName>
        <fullName evidence="1">CBS domain-containing protein</fullName>
    </submittedName>
</protein>
<reference evidence="1 2" key="1">
    <citation type="submission" date="2016-10" db="EMBL/GenBank/DDBJ databases">
        <authorList>
            <person name="de Groot N.N."/>
        </authorList>
    </citation>
    <scope>NUCLEOTIDE SEQUENCE [LARGE SCALE GENOMIC DNA]</scope>
    <source>
        <strain evidence="1 2">IBRC-M10418</strain>
    </source>
</reference>
<dbReference type="RefSeq" id="WP_092817092.1">
    <property type="nucleotide sequence ID" value="NZ_FNWU01000005.1"/>
</dbReference>
<dbReference type="EMBL" id="FNWU01000005">
    <property type="protein sequence ID" value="SEH53589.1"/>
    <property type="molecule type" value="Genomic_DNA"/>
</dbReference>
<organism evidence="1 2">
    <name type="scientific">Halopenitus malekzadehii</name>
    <dbReference type="NCBI Taxonomy" id="1267564"/>
    <lineage>
        <taxon>Archaea</taxon>
        <taxon>Methanobacteriati</taxon>
        <taxon>Methanobacteriota</taxon>
        <taxon>Stenosarchaea group</taxon>
        <taxon>Halobacteria</taxon>
        <taxon>Halobacteriales</taxon>
        <taxon>Haloferacaceae</taxon>
        <taxon>Halopenitus</taxon>
    </lineage>
</organism>
<keyword evidence="2" id="KW-1185">Reference proteome</keyword>
<evidence type="ECO:0000313" key="1">
    <source>
        <dbReference type="EMBL" id="SEH53589.1"/>
    </source>
</evidence>
<sequence>MTNGCTADDIATANPEICPADDVSTAADWLTERDYDSAPVFEDARPVGYVTRDAAEGASPDTSLAEITEPLTVDVLIASDSPLDTVLEALYDRPFYYLADRNQVTGILTRADLNTEPVYQHLYTKLSQLEQAFRKTIQEHVPDWRDTTPLHPEVLDDIDERLADAKDAGVALDPIHYAQFSTLVTIIGNSDAASQALDFDAGHQASSQLDPITDLRNDVAHSTPVIQNTDRGLTESGRTITHLLEQYRIIEELLTTQEN</sequence>
<proteinExistence type="predicted"/>
<dbReference type="OrthoDB" id="256166at2157"/>
<gene>
    <name evidence="1" type="ORF">SAMN05192561_10572</name>
</gene>
<name>A0A1H6J0G1_9EURY</name>